<keyword evidence="6" id="KW-1185">Reference proteome</keyword>
<comment type="similarity">
    <text evidence="1">Belongs to the zinc-associated anti-sigma factor (ZAS) superfamily. Anti-sigma-W factor family.</text>
</comment>
<dbReference type="InterPro" id="IPR027383">
    <property type="entry name" value="Znf_put"/>
</dbReference>
<evidence type="ECO:0000313" key="5">
    <source>
        <dbReference type="EMBL" id="ADL53074.1"/>
    </source>
</evidence>
<dbReference type="EMBL" id="CP002160">
    <property type="protein sequence ID" value="ADL53074.1"/>
    <property type="molecule type" value="Genomic_DNA"/>
</dbReference>
<dbReference type="eggNOG" id="COG5660">
    <property type="taxonomic scope" value="Bacteria"/>
</dbReference>
<dbReference type="STRING" id="573061.Clocel_3395"/>
<gene>
    <name evidence="5" type="ordered locus">Clocel_3395</name>
</gene>
<evidence type="ECO:0000256" key="2">
    <source>
        <dbReference type="ARBA" id="ARBA00024438"/>
    </source>
</evidence>
<dbReference type="KEGG" id="ccb:Clocel_3395"/>
<evidence type="ECO:0000259" key="4">
    <source>
        <dbReference type="Pfam" id="PF13490"/>
    </source>
</evidence>
<dbReference type="HOGENOM" id="CLU_2166872_0_0_9"/>
<keyword evidence="3" id="KW-1133">Transmembrane helix</keyword>
<dbReference type="AlphaFoldDB" id="D9SVA0"/>
<accession>D9SVA0</accession>
<dbReference type="InterPro" id="IPR041916">
    <property type="entry name" value="Anti_sigma_zinc_sf"/>
</dbReference>
<proteinExistence type="inferred from homology"/>
<protein>
    <recommendedName>
        <fullName evidence="2">Anti-sigma-W factor RsiW</fullName>
    </recommendedName>
</protein>
<sequence length="104" mass="11695">MKISCEIIKDLLPLYYDGVCSNESKVVVEEHLAHCDVCKAEIQSMYDTLSIDDIEQNLKEAEAVKKLSKEWKRGMFKSLLKGILIAATIAIILYSFIGIKVVSN</sequence>
<organism evidence="5 6">
    <name type="scientific">Clostridium cellulovorans (strain ATCC 35296 / DSM 3052 / OCM 3 / 743B)</name>
    <dbReference type="NCBI Taxonomy" id="573061"/>
    <lineage>
        <taxon>Bacteria</taxon>
        <taxon>Bacillati</taxon>
        <taxon>Bacillota</taxon>
        <taxon>Clostridia</taxon>
        <taxon>Eubacteriales</taxon>
        <taxon>Clostridiaceae</taxon>
        <taxon>Clostridium</taxon>
    </lineage>
</organism>
<dbReference type="OrthoDB" id="6194834at2"/>
<feature type="domain" description="Putative zinc-finger" evidence="4">
    <location>
        <begin position="5"/>
        <end position="38"/>
    </location>
</feature>
<evidence type="ECO:0000313" key="6">
    <source>
        <dbReference type="Proteomes" id="UP000002730"/>
    </source>
</evidence>
<dbReference type="Gene3D" id="1.10.10.1320">
    <property type="entry name" value="Anti-sigma factor, zinc-finger domain"/>
    <property type="match status" value="1"/>
</dbReference>
<name>D9SVA0_CLOC7</name>
<keyword evidence="3" id="KW-0472">Membrane</keyword>
<evidence type="ECO:0000256" key="3">
    <source>
        <dbReference type="SAM" id="Phobius"/>
    </source>
</evidence>
<dbReference type="Proteomes" id="UP000002730">
    <property type="component" value="Chromosome"/>
</dbReference>
<reference evidence="5 6" key="1">
    <citation type="submission" date="2010-08" db="EMBL/GenBank/DDBJ databases">
        <title>Complete sequence of Clostridium cellulovorans 743B.</title>
        <authorList>
            <consortium name="US DOE Joint Genome Institute"/>
            <person name="Lucas S."/>
            <person name="Copeland A."/>
            <person name="Lapidus A."/>
            <person name="Cheng J.-F."/>
            <person name="Bruce D."/>
            <person name="Goodwin L."/>
            <person name="Pitluck S."/>
            <person name="Chertkov O."/>
            <person name="Detter J.C."/>
            <person name="Han C."/>
            <person name="Tapia R."/>
            <person name="Land M."/>
            <person name="Hauser L."/>
            <person name="Chang Y.-J."/>
            <person name="Jeffries C."/>
            <person name="Kyrpides N."/>
            <person name="Ivanova N."/>
            <person name="Mikhailova N."/>
            <person name="Hemme C.L."/>
            <person name="Woyke T."/>
        </authorList>
    </citation>
    <scope>NUCLEOTIDE SEQUENCE [LARGE SCALE GENOMIC DNA]</scope>
    <source>
        <strain evidence="6">ATCC 35296 / DSM 3052 / OCM 3 / 743B</strain>
    </source>
</reference>
<evidence type="ECO:0000256" key="1">
    <source>
        <dbReference type="ARBA" id="ARBA00024353"/>
    </source>
</evidence>
<dbReference type="RefSeq" id="WP_010073473.1">
    <property type="nucleotide sequence ID" value="NC_014393.1"/>
</dbReference>
<dbReference type="Pfam" id="PF13490">
    <property type="entry name" value="zf-HC2"/>
    <property type="match status" value="1"/>
</dbReference>
<feature type="transmembrane region" description="Helical" evidence="3">
    <location>
        <begin position="79"/>
        <end position="99"/>
    </location>
</feature>
<keyword evidence="3" id="KW-0812">Transmembrane</keyword>